<name>L1IKK9_GUITC</name>
<dbReference type="eggNOG" id="ENOG502SFES">
    <property type="taxonomic scope" value="Eukaryota"/>
</dbReference>
<dbReference type="EMBL" id="JH993073">
    <property type="protein sequence ID" value="EKX36464.1"/>
    <property type="molecule type" value="Genomic_DNA"/>
</dbReference>
<dbReference type="Pfam" id="PF14825">
    <property type="entry name" value="CFAP77"/>
    <property type="match status" value="1"/>
</dbReference>
<dbReference type="Proteomes" id="UP000011087">
    <property type="component" value="Unassembled WGS sequence"/>
</dbReference>
<feature type="chain" id="PRO_5008770119" evidence="1">
    <location>
        <begin position="23"/>
        <end position="210"/>
    </location>
</feature>
<evidence type="ECO:0000313" key="2">
    <source>
        <dbReference type="EMBL" id="EKX36464.1"/>
    </source>
</evidence>
<evidence type="ECO:0000313" key="3">
    <source>
        <dbReference type="EnsemblProtists" id="EKX36464"/>
    </source>
</evidence>
<dbReference type="PaxDb" id="55529-EKX36464"/>
<reference evidence="4" key="2">
    <citation type="submission" date="2012-11" db="EMBL/GenBank/DDBJ databases">
        <authorList>
            <person name="Kuo A."/>
            <person name="Curtis B.A."/>
            <person name="Tanifuji G."/>
            <person name="Burki F."/>
            <person name="Gruber A."/>
            <person name="Irimia M."/>
            <person name="Maruyama S."/>
            <person name="Arias M.C."/>
            <person name="Ball S.G."/>
            <person name="Gile G.H."/>
            <person name="Hirakawa Y."/>
            <person name="Hopkins J.F."/>
            <person name="Rensing S.A."/>
            <person name="Schmutz J."/>
            <person name="Symeonidi A."/>
            <person name="Elias M."/>
            <person name="Eveleigh R.J."/>
            <person name="Herman E.K."/>
            <person name="Klute M.J."/>
            <person name="Nakayama T."/>
            <person name="Obornik M."/>
            <person name="Reyes-Prieto A."/>
            <person name="Armbrust E.V."/>
            <person name="Aves S.J."/>
            <person name="Beiko R.G."/>
            <person name="Coutinho P."/>
            <person name="Dacks J.B."/>
            <person name="Durnford D.G."/>
            <person name="Fast N.M."/>
            <person name="Green B.R."/>
            <person name="Grisdale C."/>
            <person name="Hempe F."/>
            <person name="Henrissat B."/>
            <person name="Hoppner M.P."/>
            <person name="Ishida K.-I."/>
            <person name="Kim E."/>
            <person name="Koreny L."/>
            <person name="Kroth P.G."/>
            <person name="Liu Y."/>
            <person name="Malik S.-B."/>
            <person name="Maier U.G."/>
            <person name="McRose D."/>
            <person name="Mock T."/>
            <person name="Neilson J.A."/>
            <person name="Onodera N.T."/>
            <person name="Poole A.M."/>
            <person name="Pritham E.J."/>
            <person name="Richards T.A."/>
            <person name="Rocap G."/>
            <person name="Roy S.W."/>
            <person name="Sarai C."/>
            <person name="Schaack S."/>
            <person name="Shirato S."/>
            <person name="Slamovits C.H."/>
            <person name="Spencer D.F."/>
            <person name="Suzuki S."/>
            <person name="Worden A.Z."/>
            <person name="Zauner S."/>
            <person name="Barry K."/>
            <person name="Bell C."/>
            <person name="Bharti A.K."/>
            <person name="Crow J.A."/>
            <person name="Grimwood J."/>
            <person name="Kramer R."/>
            <person name="Lindquist E."/>
            <person name="Lucas S."/>
            <person name="Salamov A."/>
            <person name="McFadden G.I."/>
            <person name="Lane C.E."/>
            <person name="Keeling P.J."/>
            <person name="Gray M.W."/>
            <person name="Grigoriev I.V."/>
            <person name="Archibald J.M."/>
        </authorList>
    </citation>
    <scope>NUCLEOTIDE SEQUENCE</scope>
    <source>
        <strain evidence="4">CCMP2712</strain>
    </source>
</reference>
<organism evidence="2">
    <name type="scientific">Guillardia theta (strain CCMP2712)</name>
    <name type="common">Cryptophyte</name>
    <dbReference type="NCBI Taxonomy" id="905079"/>
    <lineage>
        <taxon>Eukaryota</taxon>
        <taxon>Cryptophyceae</taxon>
        <taxon>Pyrenomonadales</taxon>
        <taxon>Geminigeraceae</taxon>
        <taxon>Guillardia</taxon>
    </lineage>
</organism>
<dbReference type="PANTHER" id="PTHR28617:SF1">
    <property type="entry name" value="CILIA- AND FLAGELLA-ASSOCIATED PROTEIN 77"/>
    <property type="match status" value="1"/>
</dbReference>
<dbReference type="InterPro" id="IPR029147">
    <property type="entry name" value="CFAP77"/>
</dbReference>
<reference evidence="2 4" key="1">
    <citation type="journal article" date="2012" name="Nature">
        <title>Algal genomes reveal evolutionary mosaicism and the fate of nucleomorphs.</title>
        <authorList>
            <consortium name="DOE Joint Genome Institute"/>
            <person name="Curtis B.A."/>
            <person name="Tanifuji G."/>
            <person name="Burki F."/>
            <person name="Gruber A."/>
            <person name="Irimia M."/>
            <person name="Maruyama S."/>
            <person name="Arias M.C."/>
            <person name="Ball S.G."/>
            <person name="Gile G.H."/>
            <person name="Hirakawa Y."/>
            <person name="Hopkins J.F."/>
            <person name="Kuo A."/>
            <person name="Rensing S.A."/>
            <person name="Schmutz J."/>
            <person name="Symeonidi A."/>
            <person name="Elias M."/>
            <person name="Eveleigh R.J."/>
            <person name="Herman E.K."/>
            <person name="Klute M.J."/>
            <person name="Nakayama T."/>
            <person name="Obornik M."/>
            <person name="Reyes-Prieto A."/>
            <person name="Armbrust E.V."/>
            <person name="Aves S.J."/>
            <person name="Beiko R.G."/>
            <person name="Coutinho P."/>
            <person name="Dacks J.B."/>
            <person name="Durnford D.G."/>
            <person name="Fast N.M."/>
            <person name="Green B.R."/>
            <person name="Grisdale C.J."/>
            <person name="Hempel F."/>
            <person name="Henrissat B."/>
            <person name="Hoppner M.P."/>
            <person name="Ishida K."/>
            <person name="Kim E."/>
            <person name="Koreny L."/>
            <person name="Kroth P.G."/>
            <person name="Liu Y."/>
            <person name="Malik S.B."/>
            <person name="Maier U.G."/>
            <person name="McRose D."/>
            <person name="Mock T."/>
            <person name="Neilson J.A."/>
            <person name="Onodera N.T."/>
            <person name="Poole A.M."/>
            <person name="Pritham E.J."/>
            <person name="Richards T.A."/>
            <person name="Rocap G."/>
            <person name="Roy S.W."/>
            <person name="Sarai C."/>
            <person name="Schaack S."/>
            <person name="Shirato S."/>
            <person name="Slamovits C.H."/>
            <person name="Spencer D.F."/>
            <person name="Suzuki S."/>
            <person name="Worden A.Z."/>
            <person name="Zauner S."/>
            <person name="Barry K."/>
            <person name="Bell C."/>
            <person name="Bharti A.K."/>
            <person name="Crow J.A."/>
            <person name="Grimwood J."/>
            <person name="Kramer R."/>
            <person name="Lindquist E."/>
            <person name="Lucas S."/>
            <person name="Salamov A."/>
            <person name="McFadden G.I."/>
            <person name="Lane C.E."/>
            <person name="Keeling P.J."/>
            <person name="Gray M.W."/>
            <person name="Grigoriev I.V."/>
            <person name="Archibald J.M."/>
        </authorList>
    </citation>
    <scope>NUCLEOTIDE SEQUENCE</scope>
    <source>
        <strain evidence="2 4">CCMP2712</strain>
    </source>
</reference>
<keyword evidence="4" id="KW-1185">Reference proteome</keyword>
<sequence length="210" mass="23517">MPSTAPPFLFVARLILPLIGYGGQVGKPKPSTMNLPPPEHVYGYKMMLDAAGAGNIIGGWMEHTPNEATQPGRDFKKLNRMAIIKGSGLTPSQVADFRRTHDARLRGGSMQHQQAIVLPSSRDPEFAYGVKNVYGTEMGALISNQYMRDFIQSQQRKETQSRMASKKIPVMHTKASLGHRYVEVMPDDRTPFKMKRFLNVEGKLSRDQSR</sequence>
<accession>L1IKK9</accession>
<dbReference type="OMA" id="HYYKREF"/>
<gene>
    <name evidence="2" type="ORF">GUITHDRAFT_145734</name>
</gene>
<protein>
    <submittedName>
        <fullName evidence="2 3">Uncharacterized protein</fullName>
    </submittedName>
</protein>
<dbReference type="RefSeq" id="XP_005823444.1">
    <property type="nucleotide sequence ID" value="XM_005823387.1"/>
</dbReference>
<dbReference type="EnsemblProtists" id="EKX36464">
    <property type="protein sequence ID" value="EKX36464"/>
    <property type="gene ID" value="GUITHDRAFT_145734"/>
</dbReference>
<reference evidence="3" key="3">
    <citation type="submission" date="2015-06" db="UniProtKB">
        <authorList>
            <consortium name="EnsemblProtists"/>
        </authorList>
    </citation>
    <scope>IDENTIFICATION</scope>
</reference>
<evidence type="ECO:0000313" key="4">
    <source>
        <dbReference type="Proteomes" id="UP000011087"/>
    </source>
</evidence>
<dbReference type="PANTHER" id="PTHR28617">
    <property type="entry name" value="CILIA- AND FLAGELLA-ASSOCIATED PROTEIN 77"/>
    <property type="match status" value="1"/>
</dbReference>
<dbReference type="HOGENOM" id="CLU_111818_0_0_1"/>
<dbReference type="GeneID" id="17293229"/>
<evidence type="ECO:0000256" key="1">
    <source>
        <dbReference type="SAM" id="SignalP"/>
    </source>
</evidence>
<feature type="signal peptide" evidence="1">
    <location>
        <begin position="1"/>
        <end position="22"/>
    </location>
</feature>
<keyword evidence="1" id="KW-0732">Signal</keyword>
<proteinExistence type="predicted"/>
<dbReference type="KEGG" id="gtt:GUITHDRAFT_145734"/>
<dbReference type="AlphaFoldDB" id="L1IKK9"/>
<dbReference type="OrthoDB" id="532484at2759"/>